<comment type="caution">
    <text evidence="1">The sequence shown here is derived from an EMBL/GenBank/DDBJ whole genome shotgun (WGS) entry which is preliminary data.</text>
</comment>
<dbReference type="EMBL" id="BKCJ010005373">
    <property type="protein sequence ID" value="GEU66384.1"/>
    <property type="molecule type" value="Genomic_DNA"/>
</dbReference>
<dbReference type="AlphaFoldDB" id="A0A6L2M1F6"/>
<organism evidence="1">
    <name type="scientific">Tanacetum cinerariifolium</name>
    <name type="common">Dalmatian daisy</name>
    <name type="synonym">Chrysanthemum cinerariifolium</name>
    <dbReference type="NCBI Taxonomy" id="118510"/>
    <lineage>
        <taxon>Eukaryota</taxon>
        <taxon>Viridiplantae</taxon>
        <taxon>Streptophyta</taxon>
        <taxon>Embryophyta</taxon>
        <taxon>Tracheophyta</taxon>
        <taxon>Spermatophyta</taxon>
        <taxon>Magnoliopsida</taxon>
        <taxon>eudicotyledons</taxon>
        <taxon>Gunneridae</taxon>
        <taxon>Pentapetalae</taxon>
        <taxon>asterids</taxon>
        <taxon>campanulids</taxon>
        <taxon>Asterales</taxon>
        <taxon>Asteraceae</taxon>
        <taxon>Asteroideae</taxon>
        <taxon>Anthemideae</taxon>
        <taxon>Anthemidinae</taxon>
        <taxon>Tanacetum</taxon>
    </lineage>
</organism>
<evidence type="ECO:0000313" key="1">
    <source>
        <dbReference type="EMBL" id="GEU66384.1"/>
    </source>
</evidence>
<gene>
    <name evidence="1" type="ORF">Tci_038362</name>
</gene>
<protein>
    <submittedName>
        <fullName evidence="1">Uncharacterized protein</fullName>
    </submittedName>
</protein>
<sequence length="88" mass="10657">MNSHTGRMNWRELFPSVTHSEYWHQSLKPGKHRNTLSQMEFMRRKIKREREGFAPCWKIPKAKLLDNNENGIEVSLEERHGEHFKRLK</sequence>
<reference evidence="1" key="1">
    <citation type="journal article" date="2019" name="Sci. Rep.">
        <title>Draft genome of Tanacetum cinerariifolium, the natural source of mosquito coil.</title>
        <authorList>
            <person name="Yamashiro T."/>
            <person name="Shiraishi A."/>
            <person name="Satake H."/>
            <person name="Nakayama K."/>
        </authorList>
    </citation>
    <scope>NUCLEOTIDE SEQUENCE</scope>
</reference>
<name>A0A6L2M1F6_TANCI</name>
<proteinExistence type="predicted"/>
<accession>A0A6L2M1F6</accession>